<proteinExistence type="predicted"/>
<evidence type="ECO:0000313" key="3">
    <source>
        <dbReference type="Proteomes" id="UP000634672"/>
    </source>
</evidence>
<dbReference type="PROSITE" id="PS50943">
    <property type="entry name" value="HTH_CROC1"/>
    <property type="match status" value="1"/>
</dbReference>
<gene>
    <name evidence="2" type="ORF">H8S75_23820</name>
</gene>
<dbReference type="Gene3D" id="1.10.260.40">
    <property type="entry name" value="lambda repressor-like DNA-binding domains"/>
    <property type="match status" value="1"/>
</dbReference>
<protein>
    <submittedName>
        <fullName evidence="2">Helix-turn-helix transcriptional regulator</fullName>
    </submittedName>
</protein>
<dbReference type="Pfam" id="PF01381">
    <property type="entry name" value="HTH_3"/>
    <property type="match status" value="1"/>
</dbReference>
<comment type="caution">
    <text evidence="2">The sequence shown here is derived from an EMBL/GenBank/DDBJ whole genome shotgun (WGS) entry which is preliminary data.</text>
</comment>
<dbReference type="SUPFAM" id="SSF47413">
    <property type="entry name" value="lambda repressor-like DNA-binding domains"/>
    <property type="match status" value="1"/>
</dbReference>
<dbReference type="SMART" id="SM00530">
    <property type="entry name" value="HTH_XRE"/>
    <property type="match status" value="1"/>
</dbReference>
<dbReference type="EMBL" id="JACOPB010000014">
    <property type="protein sequence ID" value="MBC5710969.1"/>
    <property type="molecule type" value="Genomic_DNA"/>
</dbReference>
<feature type="domain" description="HTH cro/C1-type" evidence="1">
    <location>
        <begin position="7"/>
        <end position="59"/>
    </location>
</feature>
<dbReference type="CDD" id="cd00093">
    <property type="entry name" value="HTH_XRE"/>
    <property type="match status" value="1"/>
</dbReference>
<name>A0ABR7HCU1_9FIRM</name>
<evidence type="ECO:0000313" key="2">
    <source>
        <dbReference type="EMBL" id="MBC5710969.1"/>
    </source>
</evidence>
<dbReference type="Proteomes" id="UP000634672">
    <property type="component" value="Unassembled WGS sequence"/>
</dbReference>
<sequence>MYQKYAELRDKAGVTDYEVAKRTGVSTSTLTNWKYGRYCPKFDKLLAIARYFDVPVEYFADDQKAEKEEV</sequence>
<dbReference type="RefSeq" id="WP_187023669.1">
    <property type="nucleotide sequence ID" value="NZ_JACOPB010000014.1"/>
</dbReference>
<reference evidence="2 3" key="1">
    <citation type="submission" date="2020-08" db="EMBL/GenBank/DDBJ databases">
        <title>Genome public.</title>
        <authorList>
            <person name="Liu C."/>
            <person name="Sun Q."/>
        </authorList>
    </citation>
    <scope>NUCLEOTIDE SEQUENCE [LARGE SCALE GENOMIC DNA]</scope>
    <source>
        <strain evidence="2 3">NSJ-66</strain>
    </source>
</reference>
<organism evidence="2 3">
    <name type="scientific">Hungatella hominis</name>
    <dbReference type="NCBI Taxonomy" id="2763050"/>
    <lineage>
        <taxon>Bacteria</taxon>
        <taxon>Bacillati</taxon>
        <taxon>Bacillota</taxon>
        <taxon>Clostridia</taxon>
        <taxon>Lachnospirales</taxon>
        <taxon>Lachnospiraceae</taxon>
        <taxon>Hungatella</taxon>
    </lineage>
</organism>
<dbReference type="InterPro" id="IPR001387">
    <property type="entry name" value="Cro/C1-type_HTH"/>
</dbReference>
<evidence type="ECO:0000259" key="1">
    <source>
        <dbReference type="PROSITE" id="PS50943"/>
    </source>
</evidence>
<accession>A0ABR7HCU1</accession>
<keyword evidence="3" id="KW-1185">Reference proteome</keyword>
<dbReference type="InterPro" id="IPR010982">
    <property type="entry name" value="Lambda_DNA-bd_dom_sf"/>
</dbReference>